<evidence type="ECO:0000313" key="7">
    <source>
        <dbReference type="EMBL" id="XBV83731.1"/>
    </source>
</evidence>
<dbReference type="PROSITE" id="PS50850">
    <property type="entry name" value="MFS"/>
    <property type="match status" value="1"/>
</dbReference>
<dbReference type="KEGG" id="dsc:ABOD76_01380"/>
<keyword evidence="7" id="KW-0614">Plasmid</keyword>
<feature type="transmembrane region" description="Helical" evidence="5">
    <location>
        <begin position="207"/>
        <end position="229"/>
    </location>
</feature>
<sequence>MTDRAAVPSTPEPAASPWPVFLTASVAVFLISVDATVLYAAFPALSQAFPAAPASALSWILNAYTVVYAVLLVPAGRLADLYGRKRMFLIGLTLFLLASLGCGLSGDLWVLTGFRVLQAVGAATLLPASLAVVLGAFAIERRAIAVSLWGAISALGAATGPSLGSWLIDLGGWPWAFYLNVPLGMLSVWGAGRLLRSTPPEGAGLGARLDVIGILLLMAGVGATALGLVQSESLGWGSATVVGALLGGVLSLLLFVWWARRTDAPAIDLTLFDNATYRFVNLATLSFGMAFSMMFFSYFLFMSGLWHRTLTEAGVAILPGPLLVMPTSVVAGRVASRLGHRPLLVGGSLVFAAGALWSVLVPGLTPAYLTDWLPGLLLTGIGTGMVLPSLSAAAVSRLNPARFGVGSAINQAVRQIGTVLGVAVTVALLGHRSPHLTDFRTVFGWEVALCLITAALCLSVDTRPRQAHT</sequence>
<dbReference type="Pfam" id="PF07690">
    <property type="entry name" value="MFS_1"/>
    <property type="match status" value="2"/>
</dbReference>
<dbReference type="PANTHER" id="PTHR42718:SF48">
    <property type="entry name" value="CONSERVED TWO-DOMAIN MEMBRANE PROTEIN-RELATED"/>
    <property type="match status" value="1"/>
</dbReference>
<evidence type="ECO:0000256" key="2">
    <source>
        <dbReference type="ARBA" id="ARBA00022692"/>
    </source>
</evidence>
<dbReference type="Gene3D" id="1.20.1720.10">
    <property type="entry name" value="Multidrug resistance protein D"/>
    <property type="match status" value="1"/>
</dbReference>
<organism evidence="7">
    <name type="scientific">Deinococcus sonorensis KR-87</name>
    <dbReference type="NCBI Taxonomy" id="694439"/>
    <lineage>
        <taxon>Bacteria</taxon>
        <taxon>Thermotogati</taxon>
        <taxon>Deinococcota</taxon>
        <taxon>Deinococci</taxon>
        <taxon>Deinococcales</taxon>
        <taxon>Deinococcaceae</taxon>
        <taxon>Deinococcus</taxon>
    </lineage>
</organism>
<protein>
    <submittedName>
        <fullName evidence="7">MFS transporter</fullName>
    </submittedName>
</protein>
<evidence type="ECO:0000256" key="3">
    <source>
        <dbReference type="ARBA" id="ARBA00022989"/>
    </source>
</evidence>
<feature type="transmembrane region" description="Helical" evidence="5">
    <location>
        <begin position="279"/>
        <end position="301"/>
    </location>
</feature>
<reference evidence="7" key="1">
    <citation type="submission" date="2024-06" db="EMBL/GenBank/DDBJ databases">
        <title>Draft Genome Sequence of Deinococcus sonorensis Type Strain KR-87, a Biofilm Producing Representative of the Genus Deinococcus.</title>
        <authorList>
            <person name="Boren L.S."/>
            <person name="Grosso R.A."/>
            <person name="Hugenberg-Cox A.N."/>
            <person name="Hill J.T.E."/>
            <person name="Albert C.M."/>
            <person name="Tuohy J.M."/>
        </authorList>
    </citation>
    <scope>NUCLEOTIDE SEQUENCE</scope>
    <source>
        <strain evidence="7">KR-87</strain>
        <plasmid evidence="7">pDson01</plasmid>
    </source>
</reference>
<feature type="transmembrane region" description="Helical" evidence="5">
    <location>
        <begin position="442"/>
        <end position="460"/>
    </location>
</feature>
<feature type="transmembrane region" description="Helical" evidence="5">
    <location>
        <begin position="174"/>
        <end position="195"/>
    </location>
</feature>
<evidence type="ECO:0000256" key="1">
    <source>
        <dbReference type="ARBA" id="ARBA00004141"/>
    </source>
</evidence>
<feature type="transmembrane region" description="Helical" evidence="5">
    <location>
        <begin position="343"/>
        <end position="360"/>
    </location>
</feature>
<keyword evidence="3 5" id="KW-1133">Transmembrane helix</keyword>
<feature type="transmembrane region" description="Helical" evidence="5">
    <location>
        <begin position="235"/>
        <end position="258"/>
    </location>
</feature>
<evidence type="ECO:0000256" key="4">
    <source>
        <dbReference type="ARBA" id="ARBA00023136"/>
    </source>
</evidence>
<keyword evidence="4 5" id="KW-0472">Membrane</keyword>
<feature type="transmembrane region" description="Helical" evidence="5">
    <location>
        <begin position="372"/>
        <end position="391"/>
    </location>
</feature>
<name>A0AAU7U5W3_9DEIO</name>
<dbReference type="PANTHER" id="PTHR42718">
    <property type="entry name" value="MAJOR FACILITATOR SUPERFAMILY MULTIDRUG TRANSPORTER MFSC"/>
    <property type="match status" value="1"/>
</dbReference>
<dbReference type="CDD" id="cd17321">
    <property type="entry name" value="MFS_MMR_MDR_like"/>
    <property type="match status" value="1"/>
</dbReference>
<feature type="domain" description="Major facilitator superfamily (MFS) profile" evidence="6">
    <location>
        <begin position="20"/>
        <end position="465"/>
    </location>
</feature>
<proteinExistence type="predicted"/>
<dbReference type="InterPro" id="IPR005829">
    <property type="entry name" value="Sugar_transporter_CS"/>
</dbReference>
<feature type="transmembrane region" description="Helical" evidence="5">
    <location>
        <begin position="412"/>
        <end position="430"/>
    </location>
</feature>
<accession>A0AAU7U5W3</accession>
<evidence type="ECO:0000259" key="6">
    <source>
        <dbReference type="PROSITE" id="PS50850"/>
    </source>
</evidence>
<dbReference type="InterPro" id="IPR036259">
    <property type="entry name" value="MFS_trans_sf"/>
</dbReference>
<dbReference type="PROSITE" id="PS00216">
    <property type="entry name" value="SUGAR_TRANSPORT_1"/>
    <property type="match status" value="1"/>
</dbReference>
<feature type="transmembrane region" description="Helical" evidence="5">
    <location>
        <begin position="146"/>
        <end position="168"/>
    </location>
</feature>
<evidence type="ECO:0000256" key="5">
    <source>
        <dbReference type="SAM" id="Phobius"/>
    </source>
</evidence>
<feature type="transmembrane region" description="Helical" evidence="5">
    <location>
        <begin position="20"/>
        <end position="42"/>
    </location>
</feature>
<dbReference type="RefSeq" id="WP_350241433.1">
    <property type="nucleotide sequence ID" value="NZ_CP158297.1"/>
</dbReference>
<comment type="subcellular location">
    <subcellularLocation>
        <location evidence="1">Membrane</location>
        <topology evidence="1">Multi-pass membrane protein</topology>
    </subcellularLocation>
</comment>
<dbReference type="GO" id="GO:0022857">
    <property type="term" value="F:transmembrane transporter activity"/>
    <property type="evidence" value="ECO:0007669"/>
    <property type="project" value="InterPro"/>
</dbReference>
<gene>
    <name evidence="7" type="ORF">ABOD76_01380</name>
</gene>
<dbReference type="EMBL" id="CP158297">
    <property type="protein sequence ID" value="XBV83731.1"/>
    <property type="molecule type" value="Genomic_DNA"/>
</dbReference>
<feature type="transmembrane region" description="Helical" evidence="5">
    <location>
        <begin position="54"/>
        <end position="75"/>
    </location>
</feature>
<feature type="transmembrane region" description="Helical" evidence="5">
    <location>
        <begin position="87"/>
        <end position="110"/>
    </location>
</feature>
<dbReference type="Gene3D" id="1.20.1250.20">
    <property type="entry name" value="MFS general substrate transporter like domains"/>
    <property type="match status" value="1"/>
</dbReference>
<dbReference type="SUPFAM" id="SSF103473">
    <property type="entry name" value="MFS general substrate transporter"/>
    <property type="match status" value="1"/>
</dbReference>
<dbReference type="InterPro" id="IPR011701">
    <property type="entry name" value="MFS"/>
</dbReference>
<keyword evidence="2 5" id="KW-0812">Transmembrane</keyword>
<feature type="transmembrane region" description="Helical" evidence="5">
    <location>
        <begin position="313"/>
        <end position="331"/>
    </location>
</feature>
<dbReference type="InterPro" id="IPR020846">
    <property type="entry name" value="MFS_dom"/>
</dbReference>
<geneLocation type="plasmid" evidence="7">
    <name>pDson01</name>
</geneLocation>
<dbReference type="GO" id="GO:0016020">
    <property type="term" value="C:membrane"/>
    <property type="evidence" value="ECO:0007669"/>
    <property type="project" value="UniProtKB-SubCell"/>
</dbReference>
<dbReference type="AlphaFoldDB" id="A0AAU7U5W3"/>
<feature type="transmembrane region" description="Helical" evidence="5">
    <location>
        <begin position="116"/>
        <end position="139"/>
    </location>
</feature>